<dbReference type="Proteomes" id="UP000027153">
    <property type="component" value="Unassembled WGS sequence"/>
</dbReference>
<protein>
    <submittedName>
        <fullName evidence="1">Uncharacterized protein</fullName>
    </submittedName>
</protein>
<reference evidence="1 2" key="1">
    <citation type="journal article" date="2013" name="Nature">
        <title>Anaerobic oxidation of methane coupled to nitrate reduction in a novel archaeal lineage.</title>
        <authorList>
            <person name="Haroon M.F."/>
            <person name="Hu S."/>
            <person name="Shi Y."/>
            <person name="Imelfort M."/>
            <person name="Keller J."/>
            <person name="Hugenholtz P."/>
            <person name="Yuan Z."/>
            <person name="Tyson G.W."/>
        </authorList>
    </citation>
    <scope>NUCLEOTIDE SEQUENCE [LARGE SCALE GENOMIC DNA]</scope>
    <source>
        <strain evidence="1 2">ANME-2d</strain>
    </source>
</reference>
<proteinExistence type="predicted"/>
<evidence type="ECO:0000313" key="2">
    <source>
        <dbReference type="Proteomes" id="UP000027153"/>
    </source>
</evidence>
<dbReference type="AlphaFoldDB" id="A0A062V5Q1"/>
<keyword evidence="2" id="KW-1185">Reference proteome</keyword>
<comment type="caution">
    <text evidence="1">The sequence shown here is derived from an EMBL/GenBank/DDBJ whole genome shotgun (WGS) entry which is preliminary data.</text>
</comment>
<gene>
    <name evidence="1" type="ORF">ANME2D_01959</name>
</gene>
<dbReference type="EMBL" id="JMIY01000004">
    <property type="protein sequence ID" value="KCZ71903.1"/>
    <property type="molecule type" value="Genomic_DNA"/>
</dbReference>
<organism evidence="1 2">
    <name type="scientific">Candidatus Methanoperedens nitratireducens</name>
    <dbReference type="NCBI Taxonomy" id="1392998"/>
    <lineage>
        <taxon>Archaea</taxon>
        <taxon>Methanobacteriati</taxon>
        <taxon>Methanobacteriota</taxon>
        <taxon>Stenosarchaea group</taxon>
        <taxon>Methanomicrobia</taxon>
        <taxon>Methanosarcinales</taxon>
        <taxon>ANME-2 cluster</taxon>
        <taxon>Candidatus Methanoperedentaceae</taxon>
        <taxon>Candidatus Methanoperedens</taxon>
    </lineage>
</organism>
<evidence type="ECO:0000313" key="1">
    <source>
        <dbReference type="EMBL" id="KCZ71903.1"/>
    </source>
</evidence>
<sequence length="57" mass="6703">MFYIQEQKNVIEMLFPAGDYNLILESIGDFAEKEILSASAKNGSRREVREKKRRRIL</sequence>
<name>A0A062V5Q1_9EURY</name>
<accession>A0A062V5Q1</accession>